<dbReference type="RefSeq" id="WP_074604553.1">
    <property type="nucleotide sequence ID" value="NZ_FNGY01000001.1"/>
</dbReference>
<name>A0A1G9KBY5_9SPHI</name>
<keyword evidence="2" id="KW-1185">Reference proteome</keyword>
<gene>
    <name evidence="1" type="ORF">SAMN05421820_101530</name>
</gene>
<reference evidence="2" key="1">
    <citation type="submission" date="2016-10" db="EMBL/GenBank/DDBJ databases">
        <authorList>
            <person name="Varghese N."/>
            <person name="Submissions S."/>
        </authorList>
    </citation>
    <scope>NUCLEOTIDE SEQUENCE [LARGE SCALE GENOMIC DNA]</scope>
    <source>
        <strain evidence="2">DSM 19110</strain>
    </source>
</reference>
<sequence length="271" mass="31370">MDDKKVYSPVALPDFRMVRPKAYLVEKSTFVYQSHQTSVFMLTKDSGISFFTPNGVAMFLNKARKEYSVAESIYCTLIKAKLKPGLIYVIKPEELCQLYDYFESVQSCIIMIYSAIEAICNVAIPEDYTITKKNGKGITEIWDKTAIEKWMPTEEKVGKVLPEILNVESPKTLPFWENFKKLKEIRDKIIHQKQSIGKPNEIESAFLNILLEESIFNKIKAGSDLIEYYCEMDQTHQYFPMIRADTPIRVHFVNDTSEIPGYKVSSERRQQ</sequence>
<dbReference type="EMBL" id="FNGY01000001">
    <property type="protein sequence ID" value="SDL47099.1"/>
    <property type="molecule type" value="Genomic_DNA"/>
</dbReference>
<evidence type="ECO:0000313" key="2">
    <source>
        <dbReference type="Proteomes" id="UP000183200"/>
    </source>
</evidence>
<protein>
    <submittedName>
        <fullName evidence="1">Uncharacterized protein</fullName>
    </submittedName>
</protein>
<proteinExistence type="predicted"/>
<organism evidence="1 2">
    <name type="scientific">Pedobacter steynii</name>
    <dbReference type="NCBI Taxonomy" id="430522"/>
    <lineage>
        <taxon>Bacteria</taxon>
        <taxon>Pseudomonadati</taxon>
        <taxon>Bacteroidota</taxon>
        <taxon>Sphingobacteriia</taxon>
        <taxon>Sphingobacteriales</taxon>
        <taxon>Sphingobacteriaceae</taxon>
        <taxon>Pedobacter</taxon>
    </lineage>
</organism>
<accession>A0A1G9KBY5</accession>
<dbReference type="AlphaFoldDB" id="A0A1G9KBY5"/>
<dbReference type="OrthoDB" id="788947at2"/>
<dbReference type="Proteomes" id="UP000183200">
    <property type="component" value="Unassembled WGS sequence"/>
</dbReference>
<evidence type="ECO:0000313" key="1">
    <source>
        <dbReference type="EMBL" id="SDL47099.1"/>
    </source>
</evidence>